<evidence type="ECO:0000313" key="2">
    <source>
        <dbReference type="EMBL" id="MDL5156567.1"/>
    </source>
</evidence>
<sequence length="589" mass="61862">MSNEQITSTLLVEVDGADLRPEVAVRMTYAYVDDSRLLPDLFVLRFRDPDRTVLAAGRFRVGAAVRLRVRTSDAAAPQLLLSGEVTALGAEIDDGGSVTEVRGYDHAHRLYRGRRVEAYANMSVSDVVRTVAQRAGLRVGQVDGLTSPPPDTQITQDNVSDGEFLRRLADTAGTEVSVVDRTLSFCRPTAATAAAGAGTRALRDPQVLEAGRNLTVLHASVSSAEQVDEVEVRGWDPLAKRAVTATAPARATTAATGADPQELAREFGHGTVVATDVPYRTQDGVRTAARALAEQIAGAATELDGVARGNPALRAGSAVSLAGVGAPFEGTYTLTTTRHLFSDDVGYSTAFTASGGQERSLYGLTTGGRERAAPGLVPGVVTDVRDPRRIGRVKLAFPWLGEHYSSGWARTVQLGAGKERGAMILPEVGDEVLVGFEQGDLDSPYVLGGLYNGQDAPASCGYEPVDRSTGRVGGRRLVSRTGHRLDLVETADRSAVELATDDDHQVLTLDRTGDEITLSSSGTVRIAARRGITVDAGTGTLALKGAQVTVNGTTSVEVEGPRVKVGGTASAELTATGPVSVQGTPVRIN</sequence>
<gene>
    <name evidence="2" type="ORF">QRT03_11400</name>
</gene>
<dbReference type="Pfam" id="PF04717">
    <property type="entry name" value="Phage_base_V"/>
    <property type="match status" value="1"/>
</dbReference>
<dbReference type="Gene3D" id="3.55.50.10">
    <property type="entry name" value="Baseplate protein-like domains"/>
    <property type="match status" value="1"/>
</dbReference>
<dbReference type="Pfam" id="PF05954">
    <property type="entry name" value="Phage_GPD"/>
    <property type="match status" value="1"/>
</dbReference>
<dbReference type="Gene3D" id="4.10.220.110">
    <property type="match status" value="1"/>
</dbReference>
<dbReference type="Proteomes" id="UP001231924">
    <property type="component" value="Unassembled WGS sequence"/>
</dbReference>
<dbReference type="EMBL" id="JASVWF010000002">
    <property type="protein sequence ID" value="MDL5156567.1"/>
    <property type="molecule type" value="Genomic_DNA"/>
</dbReference>
<feature type="domain" description="Gp5/Type VI secretion system Vgr protein OB-fold" evidence="1">
    <location>
        <begin position="377"/>
        <end position="451"/>
    </location>
</feature>
<reference evidence="2 3" key="1">
    <citation type="submission" date="2023-06" db="EMBL/GenBank/DDBJ databases">
        <title>Actinomycetospora Odt1-22.</title>
        <authorList>
            <person name="Supong K."/>
        </authorList>
    </citation>
    <scope>NUCLEOTIDE SEQUENCE [LARGE SCALE GENOMIC DNA]</scope>
    <source>
        <strain evidence="2 3">Odt1-22</strain>
    </source>
</reference>
<accession>A0ABT7M961</accession>
<evidence type="ECO:0000313" key="3">
    <source>
        <dbReference type="Proteomes" id="UP001231924"/>
    </source>
</evidence>
<protein>
    <submittedName>
        <fullName evidence="2">VgrG-related protein</fullName>
    </submittedName>
</protein>
<dbReference type="RefSeq" id="WP_286052868.1">
    <property type="nucleotide sequence ID" value="NZ_JASVWF010000002.1"/>
</dbReference>
<organism evidence="2 3">
    <name type="scientific">Actinomycetospora termitidis</name>
    <dbReference type="NCBI Taxonomy" id="3053470"/>
    <lineage>
        <taxon>Bacteria</taxon>
        <taxon>Bacillati</taxon>
        <taxon>Actinomycetota</taxon>
        <taxon>Actinomycetes</taxon>
        <taxon>Pseudonocardiales</taxon>
        <taxon>Pseudonocardiaceae</taxon>
        <taxon>Actinomycetospora</taxon>
    </lineage>
</organism>
<keyword evidence="3" id="KW-1185">Reference proteome</keyword>
<dbReference type="InterPro" id="IPR006531">
    <property type="entry name" value="Gp5/Vgr_OB"/>
</dbReference>
<proteinExistence type="predicted"/>
<dbReference type="Gene3D" id="2.40.50.230">
    <property type="entry name" value="Gp5 N-terminal domain"/>
    <property type="match status" value="1"/>
</dbReference>
<name>A0ABT7M961_9PSEU</name>
<dbReference type="SUPFAM" id="SSF69279">
    <property type="entry name" value="Phage tail proteins"/>
    <property type="match status" value="1"/>
</dbReference>
<evidence type="ECO:0000259" key="1">
    <source>
        <dbReference type="Pfam" id="PF04717"/>
    </source>
</evidence>
<dbReference type="Gene3D" id="2.30.110.50">
    <property type="match status" value="1"/>
</dbReference>
<dbReference type="NCBIfam" id="NF033848">
    <property type="entry name" value="VgrG_rel"/>
    <property type="match status" value="1"/>
</dbReference>
<dbReference type="InterPro" id="IPR047702">
    <property type="entry name" value="VgrG-rel"/>
</dbReference>
<comment type="caution">
    <text evidence="2">The sequence shown here is derived from an EMBL/GenBank/DDBJ whole genome shotgun (WGS) entry which is preliminary data.</text>
</comment>
<dbReference type="SUPFAM" id="SSF69255">
    <property type="entry name" value="gp5 N-terminal domain-like"/>
    <property type="match status" value="1"/>
</dbReference>
<dbReference type="InterPro" id="IPR037026">
    <property type="entry name" value="Vgr_OB-fold_dom_sf"/>
</dbReference>